<keyword evidence="2 8" id="KW-0808">Transferase</keyword>
<evidence type="ECO:0000256" key="7">
    <source>
        <dbReference type="ARBA" id="ARBA00022842"/>
    </source>
</evidence>
<evidence type="ECO:0000256" key="3">
    <source>
        <dbReference type="ARBA" id="ARBA00022694"/>
    </source>
</evidence>
<sequence length="411" mass="43990">MTRGTPPAPPPWRRNRAAGRVLAVLEAAGGEARYVGGCVRDWVLGRPTGDIDIATTLVPERVIEALQQAGIKAVPTGVEHGTVTAALEGQGVEVTTLRRDVETDGRRAVVGFTTDWAEDAARRDFTVNALYADQAGQLYDPTGRGLGDARARRLCFVGDAATRIREDYLRILRFFRFHAQIGLDLDPPGLEACAALAEGLEQLSAERVWHETKRLLAGPWAAETLHGMAESGILGRVLPECRDLSVSDALPGACDAELRLAALLPKAGAGAAEDVARRWKLSRREAARVVNAVEPLPDDAGTDAAAIRRIVYHSGGEAAADRLALAHARGGAVTPEAAETARNWRPPRFPLSGRHATARGIEAGPAVGELLKAVENWWIAGDFTADREACLAELERRISETESPGSSPPRS</sequence>
<keyword evidence="3" id="KW-0819">tRNA processing</keyword>
<feature type="domain" description="tRNA nucleotidyltransferase/poly(A) polymerase RNA and SrmB- binding" evidence="10">
    <location>
        <begin position="182"/>
        <end position="241"/>
    </location>
</feature>
<evidence type="ECO:0000256" key="8">
    <source>
        <dbReference type="RuleBase" id="RU003953"/>
    </source>
</evidence>
<evidence type="ECO:0000256" key="6">
    <source>
        <dbReference type="ARBA" id="ARBA00022741"/>
    </source>
</evidence>
<dbReference type="Pfam" id="PF12627">
    <property type="entry name" value="PolyA_pol_RNAbd"/>
    <property type="match status" value="1"/>
</dbReference>
<comment type="cofactor">
    <cofactor evidence="1">
        <name>Mg(2+)</name>
        <dbReference type="ChEBI" id="CHEBI:18420"/>
    </cofactor>
</comment>
<evidence type="ECO:0000256" key="5">
    <source>
        <dbReference type="ARBA" id="ARBA00022723"/>
    </source>
</evidence>
<comment type="caution">
    <text evidence="11">The sequence shown here is derived from an EMBL/GenBank/DDBJ whole genome shotgun (WGS) entry which is preliminary data.</text>
</comment>
<keyword evidence="6" id="KW-0547">Nucleotide-binding</keyword>
<dbReference type="InterPro" id="IPR043519">
    <property type="entry name" value="NT_sf"/>
</dbReference>
<evidence type="ECO:0000256" key="4">
    <source>
        <dbReference type="ARBA" id="ARBA00022695"/>
    </source>
</evidence>
<protein>
    <submittedName>
        <fullName evidence="11">CCA tRNA nucleotidyltransferase</fullName>
    </submittedName>
</protein>
<dbReference type="PANTHER" id="PTHR46173:SF1">
    <property type="entry name" value="CCA TRNA NUCLEOTIDYLTRANSFERASE 1, MITOCHONDRIAL"/>
    <property type="match status" value="1"/>
</dbReference>
<dbReference type="Proteomes" id="UP000229498">
    <property type="component" value="Unassembled WGS sequence"/>
</dbReference>
<evidence type="ECO:0000259" key="10">
    <source>
        <dbReference type="Pfam" id="PF12627"/>
    </source>
</evidence>
<evidence type="ECO:0000313" key="11">
    <source>
        <dbReference type="EMBL" id="PJK31390.1"/>
    </source>
</evidence>
<dbReference type="Gene3D" id="3.30.460.10">
    <property type="entry name" value="Beta Polymerase, domain 2"/>
    <property type="match status" value="1"/>
</dbReference>
<accession>A0A2M9G6Q7</accession>
<dbReference type="GO" id="GO:0000166">
    <property type="term" value="F:nucleotide binding"/>
    <property type="evidence" value="ECO:0007669"/>
    <property type="project" value="UniProtKB-KW"/>
</dbReference>
<dbReference type="GO" id="GO:0008033">
    <property type="term" value="P:tRNA processing"/>
    <property type="evidence" value="ECO:0007669"/>
    <property type="project" value="UniProtKB-KW"/>
</dbReference>
<keyword evidence="5" id="KW-0479">Metal-binding</keyword>
<evidence type="ECO:0000259" key="9">
    <source>
        <dbReference type="Pfam" id="PF01743"/>
    </source>
</evidence>
<dbReference type="Pfam" id="PF01743">
    <property type="entry name" value="PolyA_pol"/>
    <property type="match status" value="1"/>
</dbReference>
<evidence type="ECO:0000256" key="1">
    <source>
        <dbReference type="ARBA" id="ARBA00001946"/>
    </source>
</evidence>
<name>A0A2M9G6Q7_9PROT</name>
<reference evidence="11 12" key="1">
    <citation type="submission" date="2017-11" db="EMBL/GenBank/DDBJ databases">
        <title>Draft genome sequence of Rhizobiales bacterium SY3-13.</title>
        <authorList>
            <person name="Sun C."/>
        </authorList>
    </citation>
    <scope>NUCLEOTIDE SEQUENCE [LARGE SCALE GENOMIC DNA]</scope>
    <source>
        <strain evidence="11 12">SY3-13</strain>
    </source>
</reference>
<comment type="similarity">
    <text evidence="8">Belongs to the tRNA nucleotidyltransferase/poly(A) polymerase family.</text>
</comment>
<dbReference type="GO" id="GO:0000049">
    <property type="term" value="F:tRNA binding"/>
    <property type="evidence" value="ECO:0007669"/>
    <property type="project" value="TreeGrafter"/>
</dbReference>
<organism evidence="11 12">
    <name type="scientific">Minwuia thermotolerans</name>
    <dbReference type="NCBI Taxonomy" id="2056226"/>
    <lineage>
        <taxon>Bacteria</taxon>
        <taxon>Pseudomonadati</taxon>
        <taxon>Pseudomonadota</taxon>
        <taxon>Alphaproteobacteria</taxon>
        <taxon>Minwuiales</taxon>
        <taxon>Minwuiaceae</taxon>
        <taxon>Minwuia</taxon>
    </lineage>
</organism>
<evidence type="ECO:0000256" key="2">
    <source>
        <dbReference type="ARBA" id="ARBA00022679"/>
    </source>
</evidence>
<keyword evidence="12" id="KW-1185">Reference proteome</keyword>
<keyword evidence="4" id="KW-0548">Nucleotidyltransferase</keyword>
<dbReference type="GO" id="GO:0046872">
    <property type="term" value="F:metal ion binding"/>
    <property type="evidence" value="ECO:0007669"/>
    <property type="project" value="UniProtKB-KW"/>
</dbReference>
<evidence type="ECO:0000313" key="12">
    <source>
        <dbReference type="Proteomes" id="UP000229498"/>
    </source>
</evidence>
<dbReference type="AlphaFoldDB" id="A0A2M9G6Q7"/>
<dbReference type="SUPFAM" id="SSF81301">
    <property type="entry name" value="Nucleotidyltransferase"/>
    <property type="match status" value="1"/>
</dbReference>
<gene>
    <name evidence="11" type="ORF">CVT23_01545</name>
</gene>
<dbReference type="PANTHER" id="PTHR46173">
    <property type="entry name" value="CCA TRNA NUCLEOTIDYLTRANSFERASE 1, MITOCHONDRIAL"/>
    <property type="match status" value="1"/>
</dbReference>
<dbReference type="SUPFAM" id="SSF81891">
    <property type="entry name" value="Poly A polymerase C-terminal region-like"/>
    <property type="match status" value="1"/>
</dbReference>
<dbReference type="Gene3D" id="1.10.3090.10">
    <property type="entry name" value="cca-adding enzyme, domain 2"/>
    <property type="match status" value="1"/>
</dbReference>
<dbReference type="GO" id="GO:0016779">
    <property type="term" value="F:nucleotidyltransferase activity"/>
    <property type="evidence" value="ECO:0007669"/>
    <property type="project" value="UniProtKB-KW"/>
</dbReference>
<dbReference type="EMBL" id="PHIG01000005">
    <property type="protein sequence ID" value="PJK31390.1"/>
    <property type="molecule type" value="Genomic_DNA"/>
</dbReference>
<dbReference type="InterPro" id="IPR002646">
    <property type="entry name" value="PolA_pol_head_dom"/>
</dbReference>
<keyword evidence="7" id="KW-0460">Magnesium</keyword>
<proteinExistence type="inferred from homology"/>
<keyword evidence="8" id="KW-0694">RNA-binding</keyword>
<dbReference type="OrthoDB" id="9805698at2"/>
<dbReference type="CDD" id="cd05398">
    <property type="entry name" value="NT_ClassII-CCAase"/>
    <property type="match status" value="1"/>
</dbReference>
<feature type="domain" description="Poly A polymerase head" evidence="9">
    <location>
        <begin position="33"/>
        <end position="154"/>
    </location>
</feature>
<dbReference type="InterPro" id="IPR032828">
    <property type="entry name" value="PolyA_RNA-bd"/>
</dbReference>
<dbReference type="InterPro" id="IPR050264">
    <property type="entry name" value="Bact_CCA-adding_enz_type3_sf"/>
</dbReference>